<dbReference type="InterPro" id="IPR008948">
    <property type="entry name" value="L-Aspartase-like"/>
</dbReference>
<dbReference type="SUPFAM" id="SSF48557">
    <property type="entry name" value="L-aspartase-like"/>
    <property type="match status" value="1"/>
</dbReference>
<dbReference type="PROSITE" id="PS00488">
    <property type="entry name" value="PAL_HISTIDASE"/>
    <property type="match status" value="1"/>
</dbReference>
<dbReference type="Pfam" id="PF00221">
    <property type="entry name" value="Lyase_aromatic"/>
    <property type="match status" value="1"/>
</dbReference>
<dbReference type="CDD" id="cd00332">
    <property type="entry name" value="PAL-HAL"/>
    <property type="match status" value="1"/>
</dbReference>
<dbReference type="AlphaFoldDB" id="A0A6G1GBP1"/>
<dbReference type="InterPro" id="IPR024083">
    <property type="entry name" value="Fumarase/histidase_N"/>
</dbReference>
<evidence type="ECO:0000313" key="4">
    <source>
        <dbReference type="Proteomes" id="UP000504638"/>
    </source>
</evidence>
<keyword evidence="4" id="KW-1185">Reference proteome</keyword>
<reference evidence="5" key="2">
    <citation type="submission" date="2020-04" db="EMBL/GenBank/DDBJ databases">
        <authorList>
            <consortium name="NCBI Genome Project"/>
        </authorList>
    </citation>
    <scope>NUCLEOTIDE SEQUENCE</scope>
    <source>
        <strain evidence="5">CBS 781.70</strain>
    </source>
</reference>
<reference evidence="5" key="3">
    <citation type="submission" date="2025-04" db="UniProtKB">
        <authorList>
            <consortium name="RefSeq"/>
        </authorList>
    </citation>
    <scope>IDENTIFICATION</scope>
    <source>
        <strain evidence="5">CBS 781.70</strain>
    </source>
</reference>
<dbReference type="Proteomes" id="UP000504638">
    <property type="component" value="Unplaced"/>
</dbReference>
<name>A0A6G1GBP1_9PEZI</name>
<evidence type="ECO:0000313" key="5">
    <source>
        <dbReference type="RefSeq" id="XP_033537065.1"/>
    </source>
</evidence>
<dbReference type="InterPro" id="IPR023144">
    <property type="entry name" value="Phe_NH3-lyase_shielding_dom_sf"/>
</dbReference>
<sequence length="703" mass="74704">MANHSRDALREWERLQALLHGNDAVLLDGKSLDIAGVIAVTKYGVTPALDEETGTIDRINASVDILREHLKKGDLVYGVNTGFGGSADVRTTSLENLQKALIQHQNSGILASSDISGSALPAADTDSLSMPTSWSRGTILIRVNSLVRGHSAVSLQIIRILIKLLECGVTPVIPLRGSISASGDLIPLSYVASVIKGNPSTYVRLSQKHGYRVVPSPVGLEVAGISPVTLGPKEGLGLLNGTATSASVASLVLFETNNLAVLSQVITALNVEALQGTAESFHPFIASVRPHPGQVEAASNILSFLEGSRLAMGVLTSKSMIVSGLAQDRYALRTASQWIGPLLEDLALATNQVRVELNATTDNPLLDATDGVVHHGGNFQGLHVTMAMEKARLCLATLGKLLFAQTTELINPAMNRGLPPNLAPDDPSTSFVAKGIDIAAAAYYSELAFLANPVVTHAQSAEMHNQAVNSLALVAGRYAEKAVEILSGLAASSLWAGLQGVDLRVCQVRFMDALHDKAHTLFRRALSDDLSKSLDSAADPAVFSDSVYSSLWFSLAGSWNETTKLDLEPRCSSVAEIMTGTLLSTVLSDQTNPQPTIAGLATFRTELKSLLHETHSATMGEMEDDHEKITPQYLSHNGRVIYHFVRGSLGIKFHLGRKDDPLNDIAAGASAKLTIGGQVGVINQAIRDGRVSGVVMEILKEMA</sequence>
<dbReference type="GeneID" id="54416651"/>
<reference evidence="3 5" key="1">
    <citation type="submission" date="2020-01" db="EMBL/GenBank/DDBJ databases">
        <authorList>
            <consortium name="DOE Joint Genome Institute"/>
            <person name="Haridas S."/>
            <person name="Albert R."/>
            <person name="Binder M."/>
            <person name="Bloem J."/>
            <person name="Labutti K."/>
            <person name="Salamov A."/>
            <person name="Andreopoulos B."/>
            <person name="Baker S.E."/>
            <person name="Barry K."/>
            <person name="Bills G."/>
            <person name="Bluhm B.H."/>
            <person name="Cannon C."/>
            <person name="Castanera R."/>
            <person name="Culley D.E."/>
            <person name="Daum C."/>
            <person name="Ezra D."/>
            <person name="Gonzalez J.B."/>
            <person name="Henrissat B."/>
            <person name="Kuo A."/>
            <person name="Liang C."/>
            <person name="Lipzen A."/>
            <person name="Lutzoni F."/>
            <person name="Magnuson J."/>
            <person name="Mondo S."/>
            <person name="Nolan M."/>
            <person name="Ohm R."/>
            <person name="Pangilinan J."/>
            <person name="Park H.-J."/>
            <person name="Ramirez L."/>
            <person name="Alfaro M."/>
            <person name="Sun H."/>
            <person name="Tritt A."/>
            <person name="Yoshinaga Y."/>
            <person name="Zwiers L.-H."/>
            <person name="Turgeon B.G."/>
            <person name="Goodwin S.B."/>
            <person name="Spatafora J.W."/>
            <person name="Crous P.W."/>
            <person name="Grigoriev I.V."/>
        </authorList>
    </citation>
    <scope>NUCLEOTIDE SEQUENCE</scope>
    <source>
        <strain evidence="3 5">CBS 781.70</strain>
    </source>
</reference>
<dbReference type="RefSeq" id="XP_033537065.1">
    <property type="nucleotide sequence ID" value="XM_033676081.1"/>
</dbReference>
<evidence type="ECO:0000256" key="2">
    <source>
        <dbReference type="RuleBase" id="RU003954"/>
    </source>
</evidence>
<dbReference type="GO" id="GO:0005737">
    <property type="term" value="C:cytoplasm"/>
    <property type="evidence" value="ECO:0007669"/>
    <property type="project" value="InterPro"/>
</dbReference>
<evidence type="ECO:0000256" key="1">
    <source>
        <dbReference type="ARBA" id="ARBA00007238"/>
    </source>
</evidence>
<organism evidence="3">
    <name type="scientific">Eremomyces bilateralis CBS 781.70</name>
    <dbReference type="NCBI Taxonomy" id="1392243"/>
    <lineage>
        <taxon>Eukaryota</taxon>
        <taxon>Fungi</taxon>
        <taxon>Dikarya</taxon>
        <taxon>Ascomycota</taxon>
        <taxon>Pezizomycotina</taxon>
        <taxon>Dothideomycetes</taxon>
        <taxon>Dothideomycetes incertae sedis</taxon>
        <taxon>Eremomycetales</taxon>
        <taxon>Eremomycetaceae</taxon>
        <taxon>Eremomyces</taxon>
    </lineage>
</organism>
<dbReference type="GO" id="GO:0006559">
    <property type="term" value="P:L-phenylalanine catabolic process"/>
    <property type="evidence" value="ECO:0007669"/>
    <property type="project" value="InterPro"/>
</dbReference>
<dbReference type="Gene3D" id="1.10.275.10">
    <property type="entry name" value="Fumarase/aspartase (N-terminal domain)"/>
    <property type="match status" value="1"/>
</dbReference>
<keyword evidence="2 3" id="KW-0456">Lyase</keyword>
<dbReference type="Gene3D" id="1.20.200.10">
    <property type="entry name" value="Fumarase/aspartase (Central domain)"/>
    <property type="match status" value="1"/>
</dbReference>
<dbReference type="GO" id="GO:0016841">
    <property type="term" value="F:ammonia-lyase activity"/>
    <property type="evidence" value="ECO:0007669"/>
    <property type="project" value="InterPro"/>
</dbReference>
<dbReference type="InterPro" id="IPR001106">
    <property type="entry name" value="Aromatic_Lyase"/>
</dbReference>
<dbReference type="NCBIfam" id="TIGR01226">
    <property type="entry name" value="phe_am_lyase"/>
    <property type="match status" value="1"/>
</dbReference>
<dbReference type="PANTHER" id="PTHR10362">
    <property type="entry name" value="HISTIDINE AMMONIA-LYASE"/>
    <property type="match status" value="1"/>
</dbReference>
<gene>
    <name evidence="3 5" type="ORF">P152DRAFT_391132</name>
</gene>
<dbReference type="OrthoDB" id="10051290at2759"/>
<dbReference type="Gene3D" id="1.10.274.20">
    <property type="entry name" value="Phenylalanine ammonia-lyase 1, domain 3"/>
    <property type="match status" value="1"/>
</dbReference>
<protein>
    <submittedName>
        <fullName evidence="3 5">Phenylalanine ammonia-lyase</fullName>
    </submittedName>
</protein>
<comment type="similarity">
    <text evidence="1 2">Belongs to the PAL/histidase family.</text>
</comment>
<accession>A0A6G1GBP1</accession>
<dbReference type="InterPro" id="IPR022313">
    <property type="entry name" value="Phe/His_NH3-lyase_AS"/>
</dbReference>
<dbReference type="InterPro" id="IPR005922">
    <property type="entry name" value="Phe_NH3-lyase"/>
</dbReference>
<proteinExistence type="inferred from homology"/>
<evidence type="ECO:0000313" key="3">
    <source>
        <dbReference type="EMBL" id="KAF1815434.1"/>
    </source>
</evidence>
<dbReference type="EMBL" id="ML975151">
    <property type="protein sequence ID" value="KAF1815434.1"/>
    <property type="molecule type" value="Genomic_DNA"/>
</dbReference>